<evidence type="ECO:0000313" key="4">
    <source>
        <dbReference type="Proteomes" id="UP000185891"/>
    </source>
</evidence>
<reference evidence="3 4" key="1">
    <citation type="journal article" date="2016" name="Nat. Commun.">
        <title>Thousands of microbial genomes shed light on interconnected biogeochemical processes in an aquifer system.</title>
        <authorList>
            <person name="Anantharaman K."/>
            <person name="Brown C.T."/>
            <person name="Hug L.A."/>
            <person name="Sharon I."/>
            <person name="Castelle C.J."/>
            <person name="Probst A.J."/>
            <person name="Thomas B.C."/>
            <person name="Singh A."/>
            <person name="Wilkins M.J."/>
            <person name="Karaoz U."/>
            <person name="Brodie E.L."/>
            <person name="Williams K.H."/>
            <person name="Hubbard S.S."/>
            <person name="Banfield J.F."/>
        </authorList>
    </citation>
    <scope>NUCLEOTIDE SEQUENCE [LARGE SCALE GENOMIC DNA]</scope>
</reference>
<accession>A0A1F5EMV9</accession>
<dbReference type="Proteomes" id="UP000185891">
    <property type="component" value="Unassembled WGS sequence"/>
</dbReference>
<comment type="caution">
    <text evidence="3">The sequence shown here is derived from an EMBL/GenBank/DDBJ whole genome shotgun (WGS) entry which is preliminary data.</text>
</comment>
<dbReference type="InterPro" id="IPR007428">
    <property type="entry name" value="MlaA"/>
</dbReference>
<sequence length="238" mass="27199">MKKEKILLLIFLLLVTTQIGCAKPEGCVFYEDPLSDEEQPVCEVWDPFEPLNRVTFYINDKVYMWGLEPINKNLYEKIPEPVRDCIGNFFYNLSSPIRIVGAIMQGKGEIVGLTMNETITNSSFGIGGIFRPAKFNPPDEEDIDQGLAYWGFGEGAYIVWPLFGPRTFRSSFGNFGEYFISPVKYTGSVERFSLQSADSIDLWHDFSPTYKGIMDGSVDQYTAIKRAYISERRENLRQ</sequence>
<proteinExistence type="inferred from homology"/>
<keyword evidence="2" id="KW-0732">Signal</keyword>
<organism evidence="3 4">
    <name type="scientific">Candidatus Campbellbacteria bacterium RIFCSPHIGHO2_12_FULL_35_10</name>
    <dbReference type="NCBI Taxonomy" id="1797578"/>
    <lineage>
        <taxon>Bacteria</taxon>
        <taxon>Candidatus Campbelliibacteriota</taxon>
    </lineage>
</organism>
<dbReference type="AlphaFoldDB" id="A0A1F5EMV9"/>
<evidence type="ECO:0008006" key="5">
    <source>
        <dbReference type="Google" id="ProtNLM"/>
    </source>
</evidence>
<name>A0A1F5EMV9_9BACT</name>
<evidence type="ECO:0000313" key="3">
    <source>
        <dbReference type="EMBL" id="OGD68723.1"/>
    </source>
</evidence>
<evidence type="ECO:0000256" key="1">
    <source>
        <dbReference type="ARBA" id="ARBA00010634"/>
    </source>
</evidence>
<dbReference type="GO" id="GO:0016020">
    <property type="term" value="C:membrane"/>
    <property type="evidence" value="ECO:0007669"/>
    <property type="project" value="InterPro"/>
</dbReference>
<dbReference type="GO" id="GO:0120010">
    <property type="term" value="P:intermembrane phospholipid transfer"/>
    <property type="evidence" value="ECO:0007669"/>
    <property type="project" value="TreeGrafter"/>
</dbReference>
<dbReference type="PRINTS" id="PR01805">
    <property type="entry name" value="VACJLIPOPROT"/>
</dbReference>
<evidence type="ECO:0000256" key="2">
    <source>
        <dbReference type="ARBA" id="ARBA00022729"/>
    </source>
</evidence>
<dbReference type="Pfam" id="PF04333">
    <property type="entry name" value="MlaA"/>
    <property type="match status" value="1"/>
</dbReference>
<comment type="similarity">
    <text evidence="1">Belongs to the MlaA family.</text>
</comment>
<dbReference type="PANTHER" id="PTHR30035">
    <property type="entry name" value="LIPOPROTEIN VACJ-RELATED"/>
    <property type="match status" value="1"/>
</dbReference>
<dbReference type="EMBL" id="MFAA01000025">
    <property type="protein sequence ID" value="OGD68723.1"/>
    <property type="molecule type" value="Genomic_DNA"/>
</dbReference>
<gene>
    <name evidence="3" type="ORF">A3E89_02985</name>
</gene>
<dbReference type="PANTHER" id="PTHR30035:SF3">
    <property type="entry name" value="INTERMEMBRANE PHOSPHOLIPID TRANSPORT SYSTEM LIPOPROTEIN MLAA"/>
    <property type="match status" value="1"/>
</dbReference>
<protein>
    <recommendedName>
        <fullName evidence="5">VacJ family lipoprotein</fullName>
    </recommendedName>
</protein>